<dbReference type="PANTHER" id="PTHR32071">
    <property type="entry name" value="TRANSCRIPTIONAL REGULATORY PROTEIN"/>
    <property type="match status" value="1"/>
</dbReference>
<protein>
    <submittedName>
        <fullName evidence="9">Sigma-54-dependent Fis family transcriptional regulator</fullName>
    </submittedName>
</protein>
<dbReference type="InterPro" id="IPR058031">
    <property type="entry name" value="AAA_lid_NorR"/>
</dbReference>
<organism evidence="9">
    <name type="scientific">Sedimenticola thiotaurini</name>
    <dbReference type="NCBI Taxonomy" id="1543721"/>
    <lineage>
        <taxon>Bacteria</taxon>
        <taxon>Pseudomonadati</taxon>
        <taxon>Pseudomonadota</taxon>
        <taxon>Gammaproteobacteria</taxon>
        <taxon>Chromatiales</taxon>
        <taxon>Sedimenticolaceae</taxon>
        <taxon>Sedimenticola</taxon>
    </lineage>
</organism>
<evidence type="ECO:0000313" key="9">
    <source>
        <dbReference type="EMBL" id="HEB95399.1"/>
    </source>
</evidence>
<dbReference type="GO" id="GO:0000160">
    <property type="term" value="P:phosphorelay signal transduction system"/>
    <property type="evidence" value="ECO:0007669"/>
    <property type="project" value="InterPro"/>
</dbReference>
<dbReference type="Pfam" id="PF25601">
    <property type="entry name" value="AAA_lid_14"/>
    <property type="match status" value="1"/>
</dbReference>
<dbReference type="Gene3D" id="1.10.10.60">
    <property type="entry name" value="Homeodomain-like"/>
    <property type="match status" value="1"/>
</dbReference>
<dbReference type="InterPro" id="IPR027417">
    <property type="entry name" value="P-loop_NTPase"/>
</dbReference>
<dbReference type="SUPFAM" id="SSF52172">
    <property type="entry name" value="CheY-like"/>
    <property type="match status" value="1"/>
</dbReference>
<dbReference type="InterPro" id="IPR002197">
    <property type="entry name" value="HTH_Fis"/>
</dbReference>
<keyword evidence="4" id="KW-0238">DNA-binding</keyword>
<dbReference type="InterPro" id="IPR003593">
    <property type="entry name" value="AAA+_ATPase"/>
</dbReference>
<dbReference type="Gene3D" id="3.40.50.300">
    <property type="entry name" value="P-loop containing nucleotide triphosphate hydrolases"/>
    <property type="match status" value="1"/>
</dbReference>
<gene>
    <name evidence="9" type="ORF">ENI96_03070</name>
</gene>
<feature type="modified residue" description="4-aspartylphosphate" evidence="6">
    <location>
        <position position="53"/>
    </location>
</feature>
<dbReference type="InterPro" id="IPR002078">
    <property type="entry name" value="Sigma_54_int"/>
</dbReference>
<dbReference type="SMART" id="SM00448">
    <property type="entry name" value="REC"/>
    <property type="match status" value="1"/>
</dbReference>
<dbReference type="InterPro" id="IPR025662">
    <property type="entry name" value="Sigma_54_int_dom_ATP-bd_1"/>
</dbReference>
<dbReference type="PROSITE" id="PS50045">
    <property type="entry name" value="SIGMA54_INTERACT_4"/>
    <property type="match status" value="1"/>
</dbReference>
<keyword evidence="1" id="KW-0547">Nucleotide-binding</keyword>
<dbReference type="InterPro" id="IPR001789">
    <property type="entry name" value="Sig_transdc_resp-reg_receiver"/>
</dbReference>
<proteinExistence type="predicted"/>
<reference evidence="9" key="1">
    <citation type="journal article" date="2020" name="mSystems">
        <title>Genome- and Community-Level Interaction Insights into Carbon Utilization and Element Cycling Functions of Hydrothermarchaeota in Hydrothermal Sediment.</title>
        <authorList>
            <person name="Zhou Z."/>
            <person name="Liu Y."/>
            <person name="Xu W."/>
            <person name="Pan J."/>
            <person name="Luo Z.H."/>
            <person name="Li M."/>
        </authorList>
    </citation>
    <scope>NUCLEOTIDE SEQUENCE [LARGE SCALE GENOMIC DNA]</scope>
    <source>
        <strain evidence="9">HyVt-443</strain>
    </source>
</reference>
<evidence type="ECO:0000256" key="2">
    <source>
        <dbReference type="ARBA" id="ARBA00022840"/>
    </source>
</evidence>
<dbReference type="PRINTS" id="PR01590">
    <property type="entry name" value="HTHFIS"/>
</dbReference>
<evidence type="ECO:0000256" key="3">
    <source>
        <dbReference type="ARBA" id="ARBA00023015"/>
    </source>
</evidence>
<dbReference type="Gene3D" id="1.10.8.60">
    <property type="match status" value="1"/>
</dbReference>
<dbReference type="SUPFAM" id="SSF46689">
    <property type="entry name" value="Homeodomain-like"/>
    <property type="match status" value="1"/>
</dbReference>
<evidence type="ECO:0000256" key="5">
    <source>
        <dbReference type="ARBA" id="ARBA00023163"/>
    </source>
</evidence>
<keyword evidence="3" id="KW-0805">Transcription regulation</keyword>
<dbReference type="SMART" id="SM00382">
    <property type="entry name" value="AAA"/>
    <property type="match status" value="1"/>
</dbReference>
<keyword evidence="6" id="KW-0597">Phosphoprotein</keyword>
<evidence type="ECO:0000256" key="6">
    <source>
        <dbReference type="PROSITE-ProRule" id="PRU00169"/>
    </source>
</evidence>
<comment type="caution">
    <text evidence="9">The sequence shown here is derived from an EMBL/GenBank/DDBJ whole genome shotgun (WGS) entry which is preliminary data.</text>
</comment>
<dbReference type="EMBL" id="DRKP01000041">
    <property type="protein sequence ID" value="HEB95399.1"/>
    <property type="molecule type" value="Genomic_DNA"/>
</dbReference>
<dbReference type="InterPro" id="IPR011006">
    <property type="entry name" value="CheY-like_superfamily"/>
</dbReference>
<dbReference type="Gene3D" id="3.40.50.2300">
    <property type="match status" value="1"/>
</dbReference>
<dbReference type="InterPro" id="IPR025944">
    <property type="entry name" value="Sigma_54_int_dom_CS"/>
</dbReference>
<evidence type="ECO:0000256" key="1">
    <source>
        <dbReference type="ARBA" id="ARBA00022741"/>
    </source>
</evidence>
<dbReference type="PANTHER" id="PTHR32071:SF117">
    <property type="entry name" value="PTS-DEPENDENT DIHYDROXYACETONE KINASE OPERON REGULATORY PROTEIN-RELATED"/>
    <property type="match status" value="1"/>
</dbReference>
<dbReference type="CDD" id="cd00156">
    <property type="entry name" value="REC"/>
    <property type="match status" value="1"/>
</dbReference>
<dbReference type="FunFam" id="3.40.50.300:FF:000006">
    <property type="entry name" value="DNA-binding transcriptional regulator NtrC"/>
    <property type="match status" value="1"/>
</dbReference>
<dbReference type="PROSITE" id="PS00688">
    <property type="entry name" value="SIGMA54_INTERACT_3"/>
    <property type="match status" value="1"/>
</dbReference>
<name>A0A831RM36_9GAMM</name>
<evidence type="ECO:0000259" key="7">
    <source>
        <dbReference type="PROSITE" id="PS50045"/>
    </source>
</evidence>
<evidence type="ECO:0000259" key="8">
    <source>
        <dbReference type="PROSITE" id="PS50110"/>
    </source>
</evidence>
<dbReference type="GO" id="GO:0043565">
    <property type="term" value="F:sequence-specific DNA binding"/>
    <property type="evidence" value="ECO:0007669"/>
    <property type="project" value="InterPro"/>
</dbReference>
<dbReference type="GO" id="GO:0006355">
    <property type="term" value="P:regulation of DNA-templated transcription"/>
    <property type="evidence" value="ECO:0007669"/>
    <property type="project" value="InterPro"/>
</dbReference>
<evidence type="ECO:0000256" key="4">
    <source>
        <dbReference type="ARBA" id="ARBA00023125"/>
    </source>
</evidence>
<dbReference type="Pfam" id="PF00072">
    <property type="entry name" value="Response_reg"/>
    <property type="match status" value="1"/>
</dbReference>
<feature type="domain" description="Sigma-54 factor interaction" evidence="7">
    <location>
        <begin position="143"/>
        <end position="371"/>
    </location>
</feature>
<sequence>MGKHLLIIEDDAGLGRMLQFHFEDRGFQVTVAQTCSAGLEALEQRACDLILLDQQLPDGTGLELLQRVRAHEPDQLVVMMTGQHDLELAIQAIKAGAADFIHKPIQTEALQIVVDRALEHRRLAREVEALQPPPAALQKGRELIGRSSAMLQVSKEIALCAGSAATVLINGESGTGKEVVARLIHTHSGRKGPFVAINCAAIVENLLESELFGHEKGAFTGADSRKIGRFELAQDGTLFLDEVGELAPALQAKLLRVLQEQVFERVGGNQQIVSSARVIAATNRDLFKEVEAGRFREDLAYRLQVVTIGLPPLRQRREDIPLLAQALIGRIAGQIHRPPLALTPAALDLLQQHDWPGNVRELENLLTQAMVQARDTVLTPDLLPIRHRSATPIAAAGDSAPEEAAPLQTLDQVEAAHIQRVLHHTGGHKGNSCRILGISRPALDRKIRKYGLTVG</sequence>
<dbReference type="Pfam" id="PF02954">
    <property type="entry name" value="HTH_8"/>
    <property type="match status" value="1"/>
</dbReference>
<accession>A0A831RM36</accession>
<feature type="domain" description="Response regulatory" evidence="8">
    <location>
        <begin position="4"/>
        <end position="118"/>
    </location>
</feature>
<dbReference type="AlphaFoldDB" id="A0A831RM36"/>
<keyword evidence="5" id="KW-0804">Transcription</keyword>
<dbReference type="InterPro" id="IPR009057">
    <property type="entry name" value="Homeodomain-like_sf"/>
</dbReference>
<dbReference type="Pfam" id="PF00158">
    <property type="entry name" value="Sigma54_activat"/>
    <property type="match status" value="1"/>
</dbReference>
<dbReference type="CDD" id="cd00009">
    <property type="entry name" value="AAA"/>
    <property type="match status" value="1"/>
</dbReference>
<dbReference type="Proteomes" id="UP000886251">
    <property type="component" value="Unassembled WGS sequence"/>
</dbReference>
<dbReference type="PROSITE" id="PS00675">
    <property type="entry name" value="SIGMA54_INTERACT_1"/>
    <property type="match status" value="1"/>
</dbReference>
<dbReference type="SUPFAM" id="SSF52540">
    <property type="entry name" value="P-loop containing nucleoside triphosphate hydrolases"/>
    <property type="match status" value="1"/>
</dbReference>
<dbReference type="GO" id="GO:0005524">
    <property type="term" value="F:ATP binding"/>
    <property type="evidence" value="ECO:0007669"/>
    <property type="project" value="UniProtKB-KW"/>
</dbReference>
<keyword evidence="2" id="KW-0067">ATP-binding</keyword>
<dbReference type="PROSITE" id="PS50110">
    <property type="entry name" value="RESPONSE_REGULATORY"/>
    <property type="match status" value="1"/>
</dbReference>